<feature type="transmembrane region" description="Helical" evidence="1">
    <location>
        <begin position="175"/>
        <end position="198"/>
    </location>
</feature>
<evidence type="ECO:0000313" key="3">
    <source>
        <dbReference type="Proteomes" id="UP000767291"/>
    </source>
</evidence>
<comment type="caution">
    <text evidence="2">The sequence shown here is derived from an EMBL/GenBank/DDBJ whole genome shotgun (WGS) entry which is preliminary data.</text>
</comment>
<sequence length="270" mass="29437">MEGGHGYAAAFGQTIESFGVENAISFGVTAATLGLIFGGILGGPVGKLLIERHNLKPNVDLNTNRRSSNKNKSTVKKDISFNLNPLVFMEHLMIILLCINTGDLISKLAFKLNGFVLPIVVTCMFIAVIFRNVNDRVKYFKIDFNIITFIGDISLGLFLTISLMNIDLYKLSSLLPLILFMVICQVIFIIVYGVFICFKVLGKTFDAAVIISGLIGHGIGATPNAMSNMVTLTDKYGPSPKALLVVPMVSSFLLDIVSVPCILFFINIFS</sequence>
<keyword evidence="3" id="KW-1185">Reference proteome</keyword>
<keyword evidence="1" id="KW-0812">Transmembrane</keyword>
<dbReference type="PANTHER" id="PTHR36178:SF1">
    <property type="entry name" value="SODIUM_GLUTAMATE SYMPORTER"/>
    <property type="match status" value="1"/>
</dbReference>
<dbReference type="InterPro" id="IPR004445">
    <property type="entry name" value="GltS"/>
</dbReference>
<keyword evidence="1" id="KW-0472">Membrane</keyword>
<reference evidence="2 3" key="1">
    <citation type="submission" date="2021-03" db="EMBL/GenBank/DDBJ databases">
        <title>Genomic Encyclopedia of Type Strains, Phase IV (KMG-IV): sequencing the most valuable type-strain genomes for metagenomic binning, comparative biology and taxonomic classification.</title>
        <authorList>
            <person name="Goeker M."/>
        </authorList>
    </citation>
    <scope>NUCLEOTIDE SEQUENCE [LARGE SCALE GENOMIC DNA]</scope>
    <source>
        <strain evidence="2 3">DSM 1289</strain>
    </source>
</reference>
<feature type="transmembrane region" description="Helical" evidence="1">
    <location>
        <begin position="142"/>
        <end position="163"/>
    </location>
</feature>
<organism evidence="2 3">
    <name type="scientific">Metaclostridioides mangenotii</name>
    <dbReference type="NCBI Taxonomy" id="1540"/>
    <lineage>
        <taxon>Bacteria</taxon>
        <taxon>Bacillati</taxon>
        <taxon>Bacillota</taxon>
        <taxon>Clostridia</taxon>
        <taxon>Peptostreptococcales</taxon>
        <taxon>Peptostreptococcaceae</taxon>
        <taxon>Metaclostridioides</taxon>
    </lineage>
</organism>
<evidence type="ECO:0000256" key="1">
    <source>
        <dbReference type="SAM" id="Phobius"/>
    </source>
</evidence>
<evidence type="ECO:0000313" key="2">
    <source>
        <dbReference type="EMBL" id="MBP1854209.1"/>
    </source>
</evidence>
<proteinExistence type="predicted"/>
<name>A0ABS4E8F3_9FIRM</name>
<feature type="transmembrane region" description="Helical" evidence="1">
    <location>
        <begin position="81"/>
        <end position="102"/>
    </location>
</feature>
<feature type="transmembrane region" description="Helical" evidence="1">
    <location>
        <begin position="23"/>
        <end position="46"/>
    </location>
</feature>
<protein>
    <submittedName>
        <fullName evidence="2">Sodium--glutamate symport carrier gltS</fullName>
    </submittedName>
</protein>
<accession>A0ABS4E8F3</accession>
<dbReference type="PANTHER" id="PTHR36178">
    <property type="entry name" value="SLR0625 PROTEIN"/>
    <property type="match status" value="1"/>
</dbReference>
<feature type="transmembrane region" description="Helical" evidence="1">
    <location>
        <begin position="205"/>
        <end position="222"/>
    </location>
</feature>
<feature type="transmembrane region" description="Helical" evidence="1">
    <location>
        <begin position="108"/>
        <end position="130"/>
    </location>
</feature>
<keyword evidence="1" id="KW-1133">Transmembrane helix</keyword>
<dbReference type="EMBL" id="JAGGJX010000001">
    <property type="protein sequence ID" value="MBP1854209.1"/>
    <property type="molecule type" value="Genomic_DNA"/>
</dbReference>
<gene>
    <name evidence="2" type="ORF">J2Z43_000599</name>
</gene>
<dbReference type="Proteomes" id="UP000767291">
    <property type="component" value="Unassembled WGS sequence"/>
</dbReference>
<dbReference type="Pfam" id="PF03616">
    <property type="entry name" value="Glt_symporter"/>
    <property type="match status" value="1"/>
</dbReference>
<feature type="transmembrane region" description="Helical" evidence="1">
    <location>
        <begin position="242"/>
        <end position="269"/>
    </location>
</feature>